<proteinExistence type="predicted"/>
<gene>
    <name evidence="7" type="ORF">LIER_13386</name>
</gene>
<evidence type="ECO:0000256" key="3">
    <source>
        <dbReference type="ARBA" id="ARBA00022946"/>
    </source>
</evidence>
<keyword evidence="8" id="KW-1185">Reference proteome</keyword>
<feature type="region of interest" description="Disordered" evidence="5">
    <location>
        <begin position="110"/>
        <end position="188"/>
    </location>
</feature>
<keyword evidence="4" id="KW-0175">Coiled coil</keyword>
<dbReference type="GO" id="GO:0009536">
    <property type="term" value="C:plastid"/>
    <property type="evidence" value="ECO:0007669"/>
    <property type="project" value="UniProtKB-SubCell"/>
</dbReference>
<organism evidence="7 8">
    <name type="scientific">Lithospermum erythrorhizon</name>
    <name type="common">Purple gromwell</name>
    <name type="synonym">Lithospermum officinale var. erythrorhizon</name>
    <dbReference type="NCBI Taxonomy" id="34254"/>
    <lineage>
        <taxon>Eukaryota</taxon>
        <taxon>Viridiplantae</taxon>
        <taxon>Streptophyta</taxon>
        <taxon>Embryophyta</taxon>
        <taxon>Tracheophyta</taxon>
        <taxon>Spermatophyta</taxon>
        <taxon>Magnoliopsida</taxon>
        <taxon>eudicotyledons</taxon>
        <taxon>Gunneridae</taxon>
        <taxon>Pentapetalae</taxon>
        <taxon>asterids</taxon>
        <taxon>lamiids</taxon>
        <taxon>Boraginales</taxon>
        <taxon>Boraginaceae</taxon>
        <taxon>Boraginoideae</taxon>
        <taxon>Lithospermeae</taxon>
        <taxon>Lithospermum</taxon>
    </lineage>
</organism>
<evidence type="ECO:0000259" key="6">
    <source>
        <dbReference type="Pfam" id="PF04755"/>
    </source>
</evidence>
<dbReference type="PANTHER" id="PTHR31906">
    <property type="entry name" value="PLASTID-LIPID-ASSOCIATED PROTEIN 4, CHLOROPLASTIC-RELATED"/>
    <property type="match status" value="1"/>
</dbReference>
<dbReference type="InterPro" id="IPR039633">
    <property type="entry name" value="PAP"/>
</dbReference>
<comment type="subcellular location">
    <subcellularLocation>
        <location evidence="1">Plastid</location>
    </subcellularLocation>
</comment>
<name>A0AAV3PZU0_LITER</name>
<evidence type="ECO:0000313" key="8">
    <source>
        <dbReference type="Proteomes" id="UP001454036"/>
    </source>
</evidence>
<protein>
    <recommendedName>
        <fullName evidence="6">Plastid lipid-associated protein/fibrillin conserved domain-containing protein</fullName>
    </recommendedName>
</protein>
<evidence type="ECO:0000256" key="1">
    <source>
        <dbReference type="ARBA" id="ARBA00004474"/>
    </source>
</evidence>
<dbReference type="AlphaFoldDB" id="A0AAV3PZU0"/>
<sequence length="441" mass="49181">MSQINYHQTTQTRERTKNHLNIQQERERYRETLRERKREIQRDRVREREREMNLLSSPHPSILYTKNPKTIFTKTIKIQSLSFSTPSHLKKIQSLSNSTPSNLIKIQSFPLPLPSRTSTTPIYCTPSSSSNDPSNPPRPPRPSTPPKPPKPTTPPPKQNQPKNPIPIVDEWGEKTDPDPEPTTRFPDPIAEADEWSGIANGLPSDEVVIEGDERNLELKRALVDTVFGTDSGFGASSEVRAEALELVQQLEAANPTPKPTEATELLDGNWVLVYTSFSELLPLLAAGRIPTVKVEKICQRIDATNLTIENSTKLAGPVATFSFSALANFEVRSPCRIQVTFKEGSFSPPEIKSTVDLPENINIFGQNISLSPVQQSLNPLQDVLENVARTISSQSPLKIPIPGEQTSSWLLITYLDKDLRISRGDGGLFVLVKEGSPLLYQ</sequence>
<feature type="compositionally biased region" description="Pro residues" evidence="5">
    <location>
        <begin position="134"/>
        <end position="158"/>
    </location>
</feature>
<dbReference type="Proteomes" id="UP001454036">
    <property type="component" value="Unassembled WGS sequence"/>
</dbReference>
<evidence type="ECO:0000256" key="2">
    <source>
        <dbReference type="ARBA" id="ARBA00022640"/>
    </source>
</evidence>
<accession>A0AAV3PZU0</accession>
<feature type="compositionally biased region" description="Low complexity" evidence="5">
    <location>
        <begin position="114"/>
        <end position="133"/>
    </location>
</feature>
<keyword evidence="3" id="KW-0809">Transit peptide</keyword>
<dbReference type="EMBL" id="BAABME010002695">
    <property type="protein sequence ID" value="GAA0155718.1"/>
    <property type="molecule type" value="Genomic_DNA"/>
</dbReference>
<dbReference type="InterPro" id="IPR006843">
    <property type="entry name" value="PAP/fibrillin_dom"/>
</dbReference>
<reference evidence="7 8" key="1">
    <citation type="submission" date="2024-01" db="EMBL/GenBank/DDBJ databases">
        <title>The complete chloroplast genome sequence of Lithospermum erythrorhizon: insights into the phylogenetic relationship among Boraginaceae species and the maternal lineages of purple gromwells.</title>
        <authorList>
            <person name="Okada T."/>
            <person name="Watanabe K."/>
        </authorList>
    </citation>
    <scope>NUCLEOTIDE SEQUENCE [LARGE SCALE GENOMIC DNA]</scope>
</reference>
<comment type="caution">
    <text evidence="7">The sequence shown here is derived from an EMBL/GenBank/DDBJ whole genome shotgun (WGS) entry which is preliminary data.</text>
</comment>
<dbReference type="Pfam" id="PF04755">
    <property type="entry name" value="PAP_fibrillin"/>
    <property type="match status" value="1"/>
</dbReference>
<feature type="domain" description="Plastid lipid-associated protein/fibrillin conserved" evidence="6">
    <location>
        <begin position="217"/>
        <end position="431"/>
    </location>
</feature>
<evidence type="ECO:0000256" key="5">
    <source>
        <dbReference type="SAM" id="MobiDB-lite"/>
    </source>
</evidence>
<evidence type="ECO:0000313" key="7">
    <source>
        <dbReference type="EMBL" id="GAA0155718.1"/>
    </source>
</evidence>
<feature type="coiled-coil region" evidence="4">
    <location>
        <begin position="19"/>
        <end position="50"/>
    </location>
</feature>
<evidence type="ECO:0000256" key="4">
    <source>
        <dbReference type="SAM" id="Coils"/>
    </source>
</evidence>
<keyword evidence="2" id="KW-0934">Plastid</keyword>